<accession>A0A857IHG4</accession>
<proteinExistence type="predicted"/>
<dbReference type="Gene3D" id="1.10.10.410">
    <property type="match status" value="1"/>
</dbReference>
<reference evidence="1 2" key="1">
    <citation type="submission" date="2018-08" db="EMBL/GenBank/DDBJ databases">
        <title>Analysis of the genomic diversity of Mexican Acinetobacter haemolyticus clinical isolates.</title>
        <authorList>
            <person name="Castro-Jaimes S."/>
            <person name="Cevallos M.A."/>
        </authorList>
    </citation>
    <scope>NUCLEOTIDE SEQUENCE [LARGE SCALE GENOMIC DNA]</scope>
    <source>
        <strain evidence="1 2">AN43</strain>
    </source>
</reference>
<dbReference type="AlphaFoldDB" id="A0A857IHG4"/>
<organism evidence="1 2">
    <name type="scientific">Acinetobacter haemolyticus</name>
    <dbReference type="NCBI Taxonomy" id="29430"/>
    <lineage>
        <taxon>Bacteria</taxon>
        <taxon>Pseudomonadati</taxon>
        <taxon>Pseudomonadota</taxon>
        <taxon>Gammaproteobacteria</taxon>
        <taxon>Moraxellales</taxon>
        <taxon>Moraxellaceae</taxon>
        <taxon>Acinetobacter</taxon>
    </lineage>
</organism>
<dbReference type="InterPro" id="IPR023168">
    <property type="entry name" value="GatB_Yqey_C_2"/>
</dbReference>
<evidence type="ECO:0000313" key="2">
    <source>
        <dbReference type="Proteomes" id="UP000463868"/>
    </source>
</evidence>
<gene>
    <name evidence="1" type="ORF">AhaeAN43_03875</name>
</gene>
<dbReference type="Proteomes" id="UP000463868">
    <property type="component" value="Chromosome"/>
</dbReference>
<name>A0A857IHG4_ACIHA</name>
<protein>
    <submittedName>
        <fullName evidence="1">Uncharacterized protein</fullName>
    </submittedName>
</protein>
<sequence>MKITTNGLIKQVIKASKVKANPTQVNELIKKLIG</sequence>
<evidence type="ECO:0000313" key="1">
    <source>
        <dbReference type="EMBL" id="QHI12578.1"/>
    </source>
</evidence>
<dbReference type="EMBL" id="CP031976">
    <property type="protein sequence ID" value="QHI12578.1"/>
    <property type="molecule type" value="Genomic_DNA"/>
</dbReference>